<evidence type="ECO:0000256" key="7">
    <source>
        <dbReference type="HAMAP-Rule" id="MF_00308"/>
    </source>
</evidence>
<dbReference type="EMBL" id="DUJN01000004">
    <property type="protein sequence ID" value="HII60903.1"/>
    <property type="molecule type" value="Genomic_DNA"/>
</dbReference>
<evidence type="ECO:0000256" key="2">
    <source>
        <dbReference type="ARBA" id="ARBA00011716"/>
    </source>
</evidence>
<feature type="coiled-coil region" evidence="8">
    <location>
        <begin position="1"/>
        <end position="56"/>
    </location>
</feature>
<dbReference type="GO" id="GO:0006457">
    <property type="term" value="P:protein folding"/>
    <property type="evidence" value="ECO:0007669"/>
    <property type="project" value="UniProtKB-UniRule"/>
</dbReference>
<dbReference type="Gene3D" id="1.10.287.370">
    <property type="match status" value="1"/>
</dbReference>
<dbReference type="PANTHER" id="PTHR12674:SF2">
    <property type="entry name" value="PREFOLDIN SUBUNIT 5"/>
    <property type="match status" value="1"/>
</dbReference>
<comment type="similarity">
    <text evidence="7">Belongs to the prefoldin alpha subunit family.</text>
</comment>
<comment type="similarity">
    <text evidence="1">Belongs to the prefoldin subunit alpha family.</text>
</comment>
<dbReference type="GeneID" id="1444414"/>
<dbReference type="SMR" id="A0A832W7H3"/>
<dbReference type="InterPro" id="IPR011599">
    <property type="entry name" value="PFD_alpha_archaea"/>
</dbReference>
<dbReference type="GO" id="GO:0051082">
    <property type="term" value="F:unfolded protein binding"/>
    <property type="evidence" value="ECO:0007669"/>
    <property type="project" value="UniProtKB-UniRule"/>
</dbReference>
<evidence type="ECO:0000256" key="6">
    <source>
        <dbReference type="ARBA" id="ARBA00044231"/>
    </source>
</evidence>
<dbReference type="GO" id="GO:0005737">
    <property type="term" value="C:cytoplasm"/>
    <property type="evidence" value="ECO:0007669"/>
    <property type="project" value="UniProtKB-SubCell"/>
</dbReference>
<keyword evidence="7" id="KW-0963">Cytoplasm</keyword>
<evidence type="ECO:0000256" key="4">
    <source>
        <dbReference type="ARBA" id="ARBA00025077"/>
    </source>
</evidence>
<sequence>MAQNNKELEKLAYEYQVLQAQAQILAQNLELLNLAKAEVQTVRETLENLKKIEEEKPEILVPIGAGSFLKGVIVDKNNAIVSVGSGYAVERSIDEAISFLEKRLKEYDEAIKKTQGALAELEKRIGEVARKAQEVQQKQSMTSFKVKK</sequence>
<keyword evidence="3 7" id="KW-0143">Chaperone</keyword>
<evidence type="ECO:0000256" key="3">
    <source>
        <dbReference type="ARBA" id="ARBA00023186"/>
    </source>
</evidence>
<dbReference type="RefSeq" id="WP_048053149.1">
    <property type="nucleotide sequence ID" value="NZ_DUJN01000004.1"/>
</dbReference>
<evidence type="ECO:0000256" key="5">
    <source>
        <dbReference type="ARBA" id="ARBA00044156"/>
    </source>
</evidence>
<feature type="coiled-coil region" evidence="8">
    <location>
        <begin position="97"/>
        <end position="138"/>
    </location>
</feature>
<evidence type="ECO:0000313" key="9">
    <source>
        <dbReference type="EMBL" id="HII60903.1"/>
    </source>
</evidence>
<dbReference type="PANTHER" id="PTHR12674">
    <property type="entry name" value="PREFOLDIN SUBUNIT 5"/>
    <property type="match status" value="1"/>
</dbReference>
<comment type="caution">
    <text evidence="9">The sequence shown here is derived from an EMBL/GenBank/DDBJ whole genome shotgun (WGS) entry which is preliminary data.</text>
</comment>
<accession>A0A832W7H3</accession>
<dbReference type="AlphaFoldDB" id="A0A832W7H3"/>
<dbReference type="NCBIfam" id="TIGR00293">
    <property type="entry name" value="prefoldin subunit alpha"/>
    <property type="match status" value="1"/>
</dbReference>
<dbReference type="Pfam" id="PF02996">
    <property type="entry name" value="Prefoldin"/>
    <property type="match status" value="1"/>
</dbReference>
<dbReference type="OMA" id="ELQNQFM"/>
<protein>
    <recommendedName>
        <fullName evidence="5 7">Prefoldin subunit alpha</fullName>
    </recommendedName>
    <alternativeName>
        <fullName evidence="6 7">GimC subunit alpha</fullName>
    </alternativeName>
</protein>
<gene>
    <name evidence="7" type="primary">pfdA</name>
    <name evidence="9" type="ORF">HA331_03960</name>
</gene>
<proteinExistence type="inferred from homology"/>
<comment type="function">
    <text evidence="4 7">Molecular chaperone capable of stabilizing a range of proteins. Seems to fulfill an ATP-independent, HSP70-like function in archaeal de novo protein folding.</text>
</comment>
<name>A0A832W7H3_PYRHR</name>
<organism evidence="9 10">
    <name type="scientific">Pyrococcus horikoshii</name>
    <dbReference type="NCBI Taxonomy" id="53953"/>
    <lineage>
        <taxon>Archaea</taxon>
        <taxon>Methanobacteriati</taxon>
        <taxon>Methanobacteriota</taxon>
        <taxon>Thermococci</taxon>
        <taxon>Thermococcales</taxon>
        <taxon>Thermococcaceae</taxon>
        <taxon>Pyrococcus</taxon>
    </lineage>
</organism>
<comment type="subunit">
    <text evidence="2 7">Heterohexamer of two alpha and four beta subunits.</text>
</comment>
<dbReference type="HAMAP" id="MF_00308">
    <property type="entry name" value="PfdA"/>
    <property type="match status" value="1"/>
</dbReference>
<evidence type="ECO:0000256" key="1">
    <source>
        <dbReference type="ARBA" id="ARBA00010048"/>
    </source>
</evidence>
<dbReference type="InterPro" id="IPR009053">
    <property type="entry name" value="Prefoldin"/>
</dbReference>
<dbReference type="GO" id="GO:0016272">
    <property type="term" value="C:prefoldin complex"/>
    <property type="evidence" value="ECO:0007669"/>
    <property type="project" value="UniProtKB-UniRule"/>
</dbReference>
<evidence type="ECO:0000313" key="10">
    <source>
        <dbReference type="Proteomes" id="UP000617544"/>
    </source>
</evidence>
<keyword evidence="8" id="KW-0175">Coiled coil</keyword>
<dbReference type="InterPro" id="IPR004127">
    <property type="entry name" value="Prefoldin_subunit_alpha"/>
</dbReference>
<dbReference type="Proteomes" id="UP000617544">
    <property type="component" value="Unassembled WGS sequence"/>
</dbReference>
<comment type="subcellular location">
    <subcellularLocation>
        <location evidence="7">Cytoplasm</location>
    </subcellularLocation>
</comment>
<evidence type="ECO:0000256" key="8">
    <source>
        <dbReference type="SAM" id="Coils"/>
    </source>
</evidence>
<reference evidence="9" key="1">
    <citation type="journal article" date="2020" name="bioRxiv">
        <title>A rank-normalized archaeal taxonomy based on genome phylogeny resolves widespread incomplete and uneven classifications.</title>
        <authorList>
            <person name="Rinke C."/>
            <person name="Chuvochina M."/>
            <person name="Mussig A.J."/>
            <person name="Chaumeil P.-A."/>
            <person name="Waite D.W."/>
            <person name="Whitman W.B."/>
            <person name="Parks D.H."/>
            <person name="Hugenholtz P."/>
        </authorList>
    </citation>
    <scope>NUCLEOTIDE SEQUENCE</scope>
    <source>
        <strain evidence="9">UBA8834</strain>
    </source>
</reference>
<dbReference type="SUPFAM" id="SSF46579">
    <property type="entry name" value="Prefoldin"/>
    <property type="match status" value="1"/>
</dbReference>
<dbReference type="CDD" id="cd23160">
    <property type="entry name" value="Prefoldin_alpha_GimC"/>
    <property type="match status" value="1"/>
</dbReference>